<dbReference type="InterPro" id="IPR014167">
    <property type="entry name" value="Tol-Pal_TolB"/>
</dbReference>
<gene>
    <name evidence="7 9" type="primary">tolB</name>
    <name evidence="9" type="ORF">HII17_13720</name>
</gene>
<keyword evidence="10" id="KW-1185">Reference proteome</keyword>
<dbReference type="NCBIfam" id="TIGR02800">
    <property type="entry name" value="propeller_TolB"/>
    <property type="match status" value="1"/>
</dbReference>
<keyword evidence="6 7" id="KW-0131">Cell cycle</keyword>
<dbReference type="InterPro" id="IPR011042">
    <property type="entry name" value="6-blade_b-propeller_TolB-like"/>
</dbReference>
<dbReference type="HAMAP" id="MF_00671">
    <property type="entry name" value="TolB"/>
    <property type="match status" value="1"/>
</dbReference>
<reference evidence="9 10" key="1">
    <citation type="submission" date="2020-04" db="EMBL/GenBank/DDBJ databases">
        <title>Thalassotalea sp. M1531, isolated from the surface of marine red alga.</title>
        <authorList>
            <person name="Pang L."/>
            <person name="Lu D.-C."/>
        </authorList>
    </citation>
    <scope>NUCLEOTIDE SEQUENCE [LARGE SCALE GENOMIC DNA]</scope>
    <source>
        <strain evidence="9 10">M1531</strain>
    </source>
</reference>
<dbReference type="EMBL" id="JABBXH010000004">
    <property type="protein sequence ID" value="NMP32616.1"/>
    <property type="molecule type" value="Genomic_DNA"/>
</dbReference>
<name>A0A7Y0Q7V9_9GAMM</name>
<dbReference type="PANTHER" id="PTHR36842">
    <property type="entry name" value="PROTEIN TOLB HOMOLOG"/>
    <property type="match status" value="1"/>
</dbReference>
<dbReference type="Pfam" id="PF04052">
    <property type="entry name" value="TolB_N"/>
    <property type="match status" value="1"/>
</dbReference>
<comment type="caution">
    <text evidence="9">The sequence shown here is derived from an EMBL/GenBank/DDBJ whole genome shotgun (WGS) entry which is preliminary data.</text>
</comment>
<evidence type="ECO:0000256" key="4">
    <source>
        <dbReference type="ARBA" id="ARBA00022729"/>
    </source>
</evidence>
<comment type="subunit">
    <text evidence="7">The Tol-Pal system is composed of five core proteins: the inner membrane proteins TolA, TolQ and TolR, the periplasmic protein TolB and the outer membrane protein Pal. They form a network linking the inner and outer membranes and the peptidoglycan layer.</text>
</comment>
<dbReference type="SUPFAM" id="SSF69304">
    <property type="entry name" value="Tricorn protease N-terminal domain"/>
    <property type="match status" value="1"/>
</dbReference>
<evidence type="ECO:0000256" key="3">
    <source>
        <dbReference type="ARBA" id="ARBA00022618"/>
    </source>
</evidence>
<evidence type="ECO:0000256" key="6">
    <source>
        <dbReference type="ARBA" id="ARBA00023306"/>
    </source>
</evidence>
<evidence type="ECO:0000256" key="7">
    <source>
        <dbReference type="HAMAP-Rule" id="MF_00671"/>
    </source>
</evidence>
<dbReference type="Proteomes" id="UP000568664">
    <property type="component" value="Unassembled WGS sequence"/>
</dbReference>
<evidence type="ECO:0000256" key="1">
    <source>
        <dbReference type="ARBA" id="ARBA00004418"/>
    </source>
</evidence>
<evidence type="ECO:0000259" key="8">
    <source>
        <dbReference type="Pfam" id="PF04052"/>
    </source>
</evidence>
<dbReference type="SUPFAM" id="SSF52964">
    <property type="entry name" value="TolB, N-terminal domain"/>
    <property type="match status" value="1"/>
</dbReference>
<evidence type="ECO:0000256" key="5">
    <source>
        <dbReference type="ARBA" id="ARBA00022764"/>
    </source>
</evidence>
<dbReference type="InterPro" id="IPR011659">
    <property type="entry name" value="WD40"/>
</dbReference>
<protein>
    <recommendedName>
        <fullName evidence="7">Tol-Pal system protein TolB</fullName>
    </recommendedName>
</protein>
<keyword evidence="3 7" id="KW-0132">Cell division</keyword>
<comment type="subcellular location">
    <subcellularLocation>
        <location evidence="1 7">Periplasm</location>
    </subcellularLocation>
</comment>
<keyword evidence="5 7" id="KW-0574">Periplasm</keyword>
<feature type="domain" description="TolB N-terminal" evidence="8">
    <location>
        <begin position="39"/>
        <end position="141"/>
    </location>
</feature>
<evidence type="ECO:0000313" key="10">
    <source>
        <dbReference type="Proteomes" id="UP000568664"/>
    </source>
</evidence>
<feature type="chain" id="PRO_5031648185" description="Tol-Pal system protein TolB" evidence="7">
    <location>
        <begin position="38"/>
        <end position="464"/>
    </location>
</feature>
<dbReference type="PANTHER" id="PTHR36842:SF1">
    <property type="entry name" value="PROTEIN TOLB"/>
    <property type="match status" value="1"/>
</dbReference>
<dbReference type="InterPro" id="IPR007195">
    <property type="entry name" value="TolB_N"/>
</dbReference>
<proteinExistence type="inferred from homology"/>
<dbReference type="GO" id="GO:0042597">
    <property type="term" value="C:periplasmic space"/>
    <property type="evidence" value="ECO:0007669"/>
    <property type="project" value="UniProtKB-SubCell"/>
</dbReference>
<dbReference type="AlphaFoldDB" id="A0A7Y0Q7V9"/>
<organism evidence="9 10">
    <name type="scientific">Thalassotalea algicola</name>
    <dbReference type="NCBI Taxonomy" id="2716224"/>
    <lineage>
        <taxon>Bacteria</taxon>
        <taxon>Pseudomonadati</taxon>
        <taxon>Pseudomonadota</taxon>
        <taxon>Gammaproteobacteria</taxon>
        <taxon>Alteromonadales</taxon>
        <taxon>Colwelliaceae</taxon>
        <taxon>Thalassotalea</taxon>
    </lineage>
</organism>
<comment type="similarity">
    <text evidence="2 7">Belongs to the TolB family.</text>
</comment>
<evidence type="ECO:0000256" key="2">
    <source>
        <dbReference type="ARBA" id="ARBA00009820"/>
    </source>
</evidence>
<dbReference type="Pfam" id="PF07676">
    <property type="entry name" value="PD40"/>
    <property type="match status" value="4"/>
</dbReference>
<dbReference type="GO" id="GO:0017038">
    <property type="term" value="P:protein import"/>
    <property type="evidence" value="ECO:0007669"/>
    <property type="project" value="InterPro"/>
</dbReference>
<sequence precursor="true">MISKIKTFFRINNKPVSLAKKLLMTTLLLLASTKSFATLEIVITEGVDSARPIAVLPFQYNGSSAMPENIAQVISDDLLRSGKFSPIESSRFPQQPQNDKQVDYTAWAAEGVEAIVVGSVTETSIGRYQITYQLIDVIRGQITGGQSQMLSGGRLIADSAHLLLDSGAQIGANQFRRFAHQISNAVYEKLTGDKGAFLTKIAYVIVRDQGSFPYQLVFADYDGHNEQTILKSKEPLMSPSWHPSGEQLAYVTFENRQAQIYIIDIYTGKRTLVSSYKGINGAPRFSPDGKKLAMVLSKDGNPELYTIDIATKQLRRVTRHRAIDTEPSWSPDGNSLIFSSERGGKPQLYRVNLVDGKVRRLTFDGEMNLGGNLTPDGRQLIMVNRTRGQYHLAKQELDTGLFQVLTKTRLDESPSVSPNGGMIIYSTMHNNRQVLSLVSVDGRFKARLPALDGQVKSPAWSPFL</sequence>
<evidence type="ECO:0000313" key="9">
    <source>
        <dbReference type="EMBL" id="NMP32616.1"/>
    </source>
</evidence>
<feature type="signal peptide" evidence="7">
    <location>
        <begin position="1"/>
        <end position="37"/>
    </location>
</feature>
<accession>A0A7Y0Q7V9</accession>
<keyword evidence="4 7" id="KW-0732">Signal</keyword>
<dbReference type="GO" id="GO:0051301">
    <property type="term" value="P:cell division"/>
    <property type="evidence" value="ECO:0007669"/>
    <property type="project" value="UniProtKB-UniRule"/>
</dbReference>
<dbReference type="Gene3D" id="2.120.10.30">
    <property type="entry name" value="TolB, C-terminal domain"/>
    <property type="match status" value="1"/>
</dbReference>
<dbReference type="Gene3D" id="3.40.50.10070">
    <property type="entry name" value="TolB, N-terminal domain"/>
    <property type="match status" value="1"/>
</dbReference>
<comment type="function">
    <text evidence="7">Part of the Tol-Pal system, which plays a role in outer membrane invagination during cell division and is important for maintaining outer membrane integrity.</text>
</comment>